<evidence type="ECO:0000256" key="5">
    <source>
        <dbReference type="ARBA" id="ARBA00023015"/>
    </source>
</evidence>
<dbReference type="PANTHER" id="PTHR42713">
    <property type="entry name" value="HISTIDINE KINASE-RELATED"/>
    <property type="match status" value="1"/>
</dbReference>
<dbReference type="SMART" id="SM00342">
    <property type="entry name" value="HTH_ARAC"/>
    <property type="match status" value="1"/>
</dbReference>
<protein>
    <submittedName>
        <fullName evidence="11">DNA-binding response regulator</fullName>
    </submittedName>
</protein>
<dbReference type="EMBL" id="BMDD01000003">
    <property type="protein sequence ID" value="GGH80615.1"/>
    <property type="molecule type" value="Genomic_DNA"/>
</dbReference>
<dbReference type="InterPro" id="IPR018062">
    <property type="entry name" value="HTH_AraC-typ_CS"/>
</dbReference>
<evidence type="ECO:0000256" key="1">
    <source>
        <dbReference type="ARBA" id="ARBA00004496"/>
    </source>
</evidence>
<sequence length="509" mass="57293">MYKVFLADDEPFITEGLSDIIDWASFDLEIVGSAQDGREAFEALQETEVDLLITDISMPEMTGLQLIRRVREVRPELKVIILSGFNEFDYLKEGMKLGIENYLLKPINVEELEASLVNVTEKLRRAEREEKFGAFGARIIRDNVLHRWLTGEISQAEFAERASLMGISLRHPRLGVLILRAVEENQGLSLQVEEGLHDEPECVVFRDMDGDAVVIVPLTADACKDRLLAVSSKLAERLGKEGLRIGVGSIGPMPQHGSVSRSEAKKALEYALVDPQRQVFEYAPPVAGGAGSGAESTGLSKADLGREYTRLVLARDRDGLKRRIGEDFVALSKVEGMTPEELQNIALGVCADFRVALREVKREEDGEPFLQVLERIRAASHMEELIEAVRRAAEETVGLLTRDTRSPVVQQVLGHVVAHYGEELSLKMLGSQYHIHPVYLGQLFHKETGETFTDYLNKYRIERAKEKLRTTTHKVQDISRSVGYWETGYFYKQFRKYVGISPTEYKALQ</sequence>
<keyword evidence="4" id="KW-0902">Two-component regulatory system</keyword>
<dbReference type="InterPro" id="IPR018060">
    <property type="entry name" value="HTH_AraC"/>
</dbReference>
<keyword evidence="7" id="KW-0804">Transcription</keyword>
<dbReference type="PROSITE" id="PS01124">
    <property type="entry name" value="HTH_ARAC_FAMILY_2"/>
    <property type="match status" value="1"/>
</dbReference>
<dbReference type="GO" id="GO:0003677">
    <property type="term" value="F:DNA binding"/>
    <property type="evidence" value="ECO:0007669"/>
    <property type="project" value="UniProtKB-KW"/>
</dbReference>
<reference evidence="12" key="1">
    <citation type="journal article" date="2019" name="Int. J. Syst. Evol. Microbiol.">
        <title>The Global Catalogue of Microorganisms (GCM) 10K type strain sequencing project: providing services to taxonomists for standard genome sequencing and annotation.</title>
        <authorList>
            <consortium name="The Broad Institute Genomics Platform"/>
            <consortium name="The Broad Institute Genome Sequencing Center for Infectious Disease"/>
            <person name="Wu L."/>
            <person name="Ma J."/>
        </authorList>
    </citation>
    <scope>NUCLEOTIDE SEQUENCE [LARGE SCALE GENOMIC DNA]</scope>
    <source>
        <strain evidence="12">CCM 8702</strain>
    </source>
</reference>
<dbReference type="Pfam" id="PF12833">
    <property type="entry name" value="HTH_18"/>
    <property type="match status" value="1"/>
</dbReference>
<gene>
    <name evidence="11" type="ORF">GCM10007362_29200</name>
</gene>
<evidence type="ECO:0000256" key="2">
    <source>
        <dbReference type="ARBA" id="ARBA00022490"/>
    </source>
</evidence>
<keyword evidence="5" id="KW-0805">Transcription regulation</keyword>
<dbReference type="CDD" id="cd17536">
    <property type="entry name" value="REC_YesN-like"/>
    <property type="match status" value="1"/>
</dbReference>
<keyword evidence="3 8" id="KW-0597">Phosphoprotein</keyword>
<dbReference type="InterPro" id="IPR011006">
    <property type="entry name" value="CheY-like_superfamily"/>
</dbReference>
<dbReference type="SUPFAM" id="SSF52172">
    <property type="entry name" value="CheY-like"/>
    <property type="match status" value="1"/>
</dbReference>
<evidence type="ECO:0000259" key="9">
    <source>
        <dbReference type="PROSITE" id="PS01124"/>
    </source>
</evidence>
<dbReference type="Pfam" id="PF00072">
    <property type="entry name" value="Response_reg"/>
    <property type="match status" value="1"/>
</dbReference>
<evidence type="ECO:0000256" key="7">
    <source>
        <dbReference type="ARBA" id="ARBA00023163"/>
    </source>
</evidence>
<dbReference type="PROSITE" id="PS50110">
    <property type="entry name" value="RESPONSE_REGULATORY"/>
    <property type="match status" value="1"/>
</dbReference>
<accession>A0ABQ1ZYD1</accession>
<dbReference type="InterPro" id="IPR051552">
    <property type="entry name" value="HptR"/>
</dbReference>
<comment type="caution">
    <text evidence="11">The sequence shown here is derived from an EMBL/GenBank/DDBJ whole genome shotgun (WGS) entry which is preliminary data.</text>
</comment>
<dbReference type="InterPro" id="IPR041522">
    <property type="entry name" value="CdaR_GGDEF"/>
</dbReference>
<evidence type="ECO:0000256" key="4">
    <source>
        <dbReference type="ARBA" id="ARBA00023012"/>
    </source>
</evidence>
<keyword evidence="2" id="KW-0963">Cytoplasm</keyword>
<feature type="domain" description="HTH araC/xylS-type" evidence="9">
    <location>
        <begin position="410"/>
        <end position="508"/>
    </location>
</feature>
<keyword evidence="12" id="KW-1185">Reference proteome</keyword>
<organism evidence="11 12">
    <name type="scientific">Saccharibacillus endophyticus</name>
    <dbReference type="NCBI Taxonomy" id="2060666"/>
    <lineage>
        <taxon>Bacteria</taxon>
        <taxon>Bacillati</taxon>
        <taxon>Bacillota</taxon>
        <taxon>Bacilli</taxon>
        <taxon>Bacillales</taxon>
        <taxon>Paenibacillaceae</taxon>
        <taxon>Saccharibacillus</taxon>
    </lineage>
</organism>
<dbReference type="Pfam" id="PF17853">
    <property type="entry name" value="GGDEF_2"/>
    <property type="match status" value="1"/>
</dbReference>
<dbReference type="Gene3D" id="1.10.10.60">
    <property type="entry name" value="Homeodomain-like"/>
    <property type="match status" value="2"/>
</dbReference>
<comment type="subcellular location">
    <subcellularLocation>
        <location evidence="1">Cytoplasm</location>
    </subcellularLocation>
</comment>
<proteinExistence type="predicted"/>
<dbReference type="RefSeq" id="WP_172244736.1">
    <property type="nucleotide sequence ID" value="NZ_BMDD01000003.1"/>
</dbReference>
<dbReference type="InterPro" id="IPR020449">
    <property type="entry name" value="Tscrpt_reg_AraC-type_HTH"/>
</dbReference>
<dbReference type="PANTHER" id="PTHR42713:SF3">
    <property type="entry name" value="TRANSCRIPTIONAL REGULATORY PROTEIN HPTR"/>
    <property type="match status" value="1"/>
</dbReference>
<feature type="modified residue" description="4-aspartylphosphate" evidence="8">
    <location>
        <position position="55"/>
    </location>
</feature>
<evidence type="ECO:0000256" key="6">
    <source>
        <dbReference type="ARBA" id="ARBA00023125"/>
    </source>
</evidence>
<name>A0ABQ1ZYD1_9BACL</name>
<dbReference type="InterPro" id="IPR009057">
    <property type="entry name" value="Homeodomain-like_sf"/>
</dbReference>
<feature type="domain" description="Response regulatory" evidence="10">
    <location>
        <begin position="3"/>
        <end position="120"/>
    </location>
</feature>
<keyword evidence="6 11" id="KW-0238">DNA-binding</keyword>
<evidence type="ECO:0000313" key="11">
    <source>
        <dbReference type="EMBL" id="GGH80615.1"/>
    </source>
</evidence>
<dbReference type="SMART" id="SM00448">
    <property type="entry name" value="REC"/>
    <property type="match status" value="1"/>
</dbReference>
<dbReference type="Gene3D" id="3.40.50.2300">
    <property type="match status" value="1"/>
</dbReference>
<dbReference type="PROSITE" id="PS00041">
    <property type="entry name" value="HTH_ARAC_FAMILY_1"/>
    <property type="match status" value="1"/>
</dbReference>
<dbReference type="SUPFAM" id="SSF46689">
    <property type="entry name" value="Homeodomain-like"/>
    <property type="match status" value="2"/>
</dbReference>
<evidence type="ECO:0000256" key="8">
    <source>
        <dbReference type="PROSITE-ProRule" id="PRU00169"/>
    </source>
</evidence>
<evidence type="ECO:0000259" key="10">
    <source>
        <dbReference type="PROSITE" id="PS50110"/>
    </source>
</evidence>
<dbReference type="PRINTS" id="PR00032">
    <property type="entry name" value="HTHARAC"/>
</dbReference>
<evidence type="ECO:0000313" key="12">
    <source>
        <dbReference type="Proteomes" id="UP000605427"/>
    </source>
</evidence>
<dbReference type="Proteomes" id="UP000605427">
    <property type="component" value="Unassembled WGS sequence"/>
</dbReference>
<dbReference type="InterPro" id="IPR001789">
    <property type="entry name" value="Sig_transdc_resp-reg_receiver"/>
</dbReference>
<evidence type="ECO:0000256" key="3">
    <source>
        <dbReference type="ARBA" id="ARBA00022553"/>
    </source>
</evidence>